<dbReference type="InterPro" id="IPR001709">
    <property type="entry name" value="Flavoprot_Pyr_Nucl_cyt_Rdtase"/>
</dbReference>
<dbReference type="SUPFAM" id="SSF52343">
    <property type="entry name" value="Ferredoxin reductase-like, C-terminal NADP-linked domain"/>
    <property type="match status" value="1"/>
</dbReference>
<sequence length="257" mass="29178">MGPTYQMTLVEQYELAENVVGFRFSLPDKNFQFISGQFISLQIPWQQRIIKRSYSIASTPVLAQHQGLLEISVALIEGGRASQYLTNMQPGDQLEMAGPYGRLVLPEQLPKRIVLVGTGTGIAPYRAMLPELRQLAQQSYQIDIVMGVRAPTHLFYHRDFTELAAEFDNVHYWVCFSRQMANHSVFDCDYSHLNDSYRQKQGYVQALLPELKLNPEETIVFLCGNPAMIDEAAALLQAEEGFPIKQVRREKYVLSGS</sequence>
<dbReference type="PRINTS" id="PR00371">
    <property type="entry name" value="FPNCR"/>
</dbReference>
<evidence type="ECO:0000313" key="4">
    <source>
        <dbReference type="Proteomes" id="UP001528823"/>
    </source>
</evidence>
<organism evidence="3 4">
    <name type="scientific">Spartinivicinus poritis</name>
    <dbReference type="NCBI Taxonomy" id="2994640"/>
    <lineage>
        <taxon>Bacteria</taxon>
        <taxon>Pseudomonadati</taxon>
        <taxon>Pseudomonadota</taxon>
        <taxon>Gammaproteobacteria</taxon>
        <taxon>Oceanospirillales</taxon>
        <taxon>Zooshikellaceae</taxon>
        <taxon>Spartinivicinus</taxon>
    </lineage>
</organism>
<evidence type="ECO:0000256" key="1">
    <source>
        <dbReference type="ARBA" id="ARBA00034078"/>
    </source>
</evidence>
<protein>
    <submittedName>
        <fullName evidence="3">FAD-binding oxidoreductase</fullName>
    </submittedName>
</protein>
<proteinExistence type="predicted"/>
<dbReference type="PANTHER" id="PTHR47354">
    <property type="entry name" value="NADH OXIDOREDUCTASE HCR"/>
    <property type="match status" value="1"/>
</dbReference>
<gene>
    <name evidence="3" type="ORF">ORQ98_21610</name>
</gene>
<dbReference type="SUPFAM" id="SSF63380">
    <property type="entry name" value="Riboflavin synthase domain-like"/>
    <property type="match status" value="1"/>
</dbReference>
<dbReference type="InterPro" id="IPR008333">
    <property type="entry name" value="Cbr1-like_FAD-bd_dom"/>
</dbReference>
<dbReference type="Pfam" id="PF00175">
    <property type="entry name" value="NAD_binding_1"/>
    <property type="match status" value="1"/>
</dbReference>
<dbReference type="PANTHER" id="PTHR47354:SF5">
    <property type="entry name" value="PROTEIN RFBI"/>
    <property type="match status" value="1"/>
</dbReference>
<dbReference type="InterPro" id="IPR039261">
    <property type="entry name" value="FNR_nucleotide-bd"/>
</dbReference>
<dbReference type="InterPro" id="IPR050415">
    <property type="entry name" value="MRET"/>
</dbReference>
<dbReference type="PROSITE" id="PS51384">
    <property type="entry name" value="FAD_FR"/>
    <property type="match status" value="1"/>
</dbReference>
<evidence type="ECO:0000259" key="2">
    <source>
        <dbReference type="PROSITE" id="PS51384"/>
    </source>
</evidence>
<feature type="domain" description="FAD-binding FR-type" evidence="2">
    <location>
        <begin position="2"/>
        <end position="106"/>
    </location>
</feature>
<name>A0ABT5UEF4_9GAMM</name>
<comment type="caution">
    <text evidence="3">The sequence shown here is derived from an EMBL/GenBank/DDBJ whole genome shotgun (WGS) entry which is preliminary data.</text>
</comment>
<dbReference type="EMBL" id="JAPMOU010000037">
    <property type="protein sequence ID" value="MDE1464565.1"/>
    <property type="molecule type" value="Genomic_DNA"/>
</dbReference>
<dbReference type="RefSeq" id="WP_274690890.1">
    <property type="nucleotide sequence ID" value="NZ_JAPMOU010000037.1"/>
</dbReference>
<evidence type="ECO:0000313" key="3">
    <source>
        <dbReference type="EMBL" id="MDE1464565.1"/>
    </source>
</evidence>
<dbReference type="PRINTS" id="PR00410">
    <property type="entry name" value="PHEHYDRXLASE"/>
</dbReference>
<dbReference type="InterPro" id="IPR017938">
    <property type="entry name" value="Riboflavin_synthase-like_b-brl"/>
</dbReference>
<keyword evidence="4" id="KW-1185">Reference proteome</keyword>
<dbReference type="Gene3D" id="3.40.50.80">
    <property type="entry name" value="Nucleotide-binding domain of ferredoxin-NADP reductase (FNR) module"/>
    <property type="match status" value="1"/>
</dbReference>
<comment type="cofactor">
    <cofactor evidence="1">
        <name>[2Fe-2S] cluster</name>
        <dbReference type="ChEBI" id="CHEBI:190135"/>
    </cofactor>
</comment>
<dbReference type="InterPro" id="IPR001433">
    <property type="entry name" value="OxRdtase_FAD/NAD-bd"/>
</dbReference>
<reference evidence="3 4" key="1">
    <citation type="submission" date="2022-11" db="EMBL/GenBank/DDBJ databases">
        <title>Spartinivicinus poritis sp. nov., isolated from scleractinian coral Porites lutea.</title>
        <authorList>
            <person name="Zhang G."/>
            <person name="Cai L."/>
            <person name="Wei Q."/>
        </authorList>
    </citation>
    <scope>NUCLEOTIDE SEQUENCE [LARGE SCALE GENOMIC DNA]</scope>
    <source>
        <strain evidence="3 4">A2-2</strain>
    </source>
</reference>
<dbReference type="Gene3D" id="2.40.30.10">
    <property type="entry name" value="Translation factors"/>
    <property type="match status" value="1"/>
</dbReference>
<dbReference type="Pfam" id="PF00970">
    <property type="entry name" value="FAD_binding_6"/>
    <property type="match status" value="1"/>
</dbReference>
<dbReference type="InterPro" id="IPR017927">
    <property type="entry name" value="FAD-bd_FR_type"/>
</dbReference>
<dbReference type="Proteomes" id="UP001528823">
    <property type="component" value="Unassembled WGS sequence"/>
</dbReference>
<accession>A0ABT5UEF4</accession>